<organism evidence="2 3">
    <name type="scientific">Actinomyces glycerinitolerans</name>
    <dbReference type="NCBI Taxonomy" id="1892869"/>
    <lineage>
        <taxon>Bacteria</taxon>
        <taxon>Bacillati</taxon>
        <taxon>Actinomycetota</taxon>
        <taxon>Actinomycetes</taxon>
        <taxon>Actinomycetales</taxon>
        <taxon>Actinomycetaceae</taxon>
        <taxon>Actinomyces</taxon>
    </lineage>
</organism>
<evidence type="ECO:0000313" key="3">
    <source>
        <dbReference type="Proteomes" id="UP000184291"/>
    </source>
</evidence>
<dbReference type="GO" id="GO:0022857">
    <property type="term" value="F:transmembrane transporter activity"/>
    <property type="evidence" value="ECO:0007669"/>
    <property type="project" value="InterPro"/>
</dbReference>
<gene>
    <name evidence="2" type="ORF">ACGLYG10_1433</name>
</gene>
<evidence type="ECO:0000313" key="2">
    <source>
        <dbReference type="EMBL" id="SHE25217.1"/>
    </source>
</evidence>
<dbReference type="RefSeq" id="WP_073329738.1">
    <property type="nucleotide sequence ID" value="NZ_FQTT01000010.1"/>
</dbReference>
<reference evidence="3" key="1">
    <citation type="submission" date="2016-09" db="EMBL/GenBank/DDBJ databases">
        <authorList>
            <person name="Strepis N."/>
        </authorList>
    </citation>
    <scope>NUCLEOTIDE SEQUENCE [LARGE SCALE GENOMIC DNA]</scope>
</reference>
<feature type="domain" description="Transport-associated OB type 2" evidence="1">
    <location>
        <begin position="20"/>
        <end position="65"/>
    </location>
</feature>
<proteinExistence type="predicted"/>
<dbReference type="Proteomes" id="UP000184291">
    <property type="component" value="Unassembled WGS sequence"/>
</dbReference>
<protein>
    <submittedName>
        <fullName evidence="2">Transport-associated ob type 2</fullName>
    </submittedName>
</protein>
<dbReference type="EMBL" id="FQTT01000010">
    <property type="protein sequence ID" value="SHE25217.1"/>
    <property type="molecule type" value="Genomic_DNA"/>
</dbReference>
<accession>A0A1M4RZR7</accession>
<name>A0A1M4RZR7_9ACTO</name>
<keyword evidence="3" id="KW-1185">Reference proteome</keyword>
<dbReference type="InterPro" id="IPR013611">
    <property type="entry name" value="Transp-assoc_OB_typ2"/>
</dbReference>
<dbReference type="GO" id="GO:0043190">
    <property type="term" value="C:ATP-binding cassette (ABC) transporter complex"/>
    <property type="evidence" value="ECO:0007669"/>
    <property type="project" value="InterPro"/>
</dbReference>
<dbReference type="GO" id="GO:0005524">
    <property type="term" value="F:ATP binding"/>
    <property type="evidence" value="ECO:0007669"/>
    <property type="project" value="InterPro"/>
</dbReference>
<dbReference type="AlphaFoldDB" id="A0A1M4RZR7"/>
<sequence>MSSPAWHGVEAARHEAMRNGDHVEYEVETQVGTIVCLESDPDVSAVHAEGDAVRVSFAPSRAWVLPDDGE</sequence>
<evidence type="ECO:0000259" key="1">
    <source>
        <dbReference type="Pfam" id="PF08402"/>
    </source>
</evidence>
<dbReference type="Pfam" id="PF08402">
    <property type="entry name" value="TOBE_2"/>
    <property type="match status" value="1"/>
</dbReference>
<dbReference type="STRING" id="1892869.ACGLYG10_1433"/>